<dbReference type="Proteomes" id="UP000824175">
    <property type="component" value="Unassembled WGS sequence"/>
</dbReference>
<dbReference type="SUPFAM" id="SSF89550">
    <property type="entry name" value="PHP domain-like"/>
    <property type="match status" value="1"/>
</dbReference>
<dbReference type="PANTHER" id="PTHR42924:SF3">
    <property type="entry name" value="POLYMERASE_HISTIDINOL PHOSPHATASE N-TERMINAL DOMAIN-CONTAINING PROTEIN"/>
    <property type="match status" value="1"/>
</dbReference>
<proteinExistence type="predicted"/>
<reference evidence="2" key="1">
    <citation type="submission" date="2020-10" db="EMBL/GenBank/DDBJ databases">
        <authorList>
            <person name="Gilroy R."/>
        </authorList>
    </citation>
    <scope>NUCLEOTIDE SEQUENCE</scope>
    <source>
        <strain evidence="2">CHK195-11698</strain>
    </source>
</reference>
<gene>
    <name evidence="2" type="ORF">IAD15_03940</name>
</gene>
<dbReference type="AlphaFoldDB" id="A0A9D1HN75"/>
<protein>
    <submittedName>
        <fullName evidence="2">PHP domain-containing protein</fullName>
    </submittedName>
</protein>
<dbReference type="CDD" id="cd07432">
    <property type="entry name" value="PHP_HisPPase"/>
    <property type="match status" value="1"/>
</dbReference>
<dbReference type="InterPro" id="IPR016195">
    <property type="entry name" value="Pol/histidinol_Pase-like"/>
</dbReference>
<evidence type="ECO:0000313" key="2">
    <source>
        <dbReference type="EMBL" id="HIU13201.1"/>
    </source>
</evidence>
<dbReference type="SMART" id="SM00481">
    <property type="entry name" value="POLIIIAc"/>
    <property type="match status" value="1"/>
</dbReference>
<reference evidence="2" key="2">
    <citation type="journal article" date="2021" name="PeerJ">
        <title>Extensive microbial diversity within the chicken gut microbiome revealed by metagenomics and culture.</title>
        <authorList>
            <person name="Gilroy R."/>
            <person name="Ravi A."/>
            <person name="Getino M."/>
            <person name="Pursley I."/>
            <person name="Horton D.L."/>
            <person name="Alikhan N.F."/>
            <person name="Baker D."/>
            <person name="Gharbi K."/>
            <person name="Hall N."/>
            <person name="Watson M."/>
            <person name="Adriaenssens E.M."/>
            <person name="Foster-Nyarko E."/>
            <person name="Jarju S."/>
            <person name="Secka A."/>
            <person name="Antonio M."/>
            <person name="Oren A."/>
            <person name="Chaudhuri R.R."/>
            <person name="La Ragione R."/>
            <person name="Hildebrand F."/>
            <person name="Pallen M.J."/>
        </authorList>
    </citation>
    <scope>NUCLEOTIDE SEQUENCE</scope>
    <source>
        <strain evidence="2">CHK195-11698</strain>
    </source>
</reference>
<dbReference type="Gene3D" id="3.20.20.140">
    <property type="entry name" value="Metal-dependent hydrolases"/>
    <property type="match status" value="1"/>
</dbReference>
<sequence>MINYDLHIHSALSPCSDDDMTLNNIVNMACLVGLDLIAVTDHNSCKQLFCLKEVAQNKIHYLYGVEIQTLENIHVLAYFHEDLSFDALLTFQHFLDDHLIRIPNDPVYYGKQLIFDVTDRLVDFEENRLISTSLDVGLEAVSEMVHRLGGSVVLAHLYRKYGYLMVYDTFPEHLQIEGVELCSEMEVARFQKTYPHLKNKIILKNSDAHHLYDIQEAGQLLSLEDYYLLSGGRAWKI</sequence>
<dbReference type="InterPro" id="IPR003141">
    <property type="entry name" value="Pol/His_phosphatase_N"/>
</dbReference>
<evidence type="ECO:0000259" key="1">
    <source>
        <dbReference type="SMART" id="SM00481"/>
    </source>
</evidence>
<organism evidence="2 3">
    <name type="scientific">Candidatus Fimiplasma intestinipullorum</name>
    <dbReference type="NCBI Taxonomy" id="2840825"/>
    <lineage>
        <taxon>Bacteria</taxon>
        <taxon>Bacillati</taxon>
        <taxon>Bacillota</taxon>
        <taxon>Clostridia</taxon>
        <taxon>Eubacteriales</taxon>
        <taxon>Candidatus Fimiplasma</taxon>
    </lineage>
</organism>
<dbReference type="InterPro" id="IPR004013">
    <property type="entry name" value="PHP_dom"/>
</dbReference>
<dbReference type="InterPro" id="IPR052018">
    <property type="entry name" value="PHP_domain"/>
</dbReference>
<feature type="domain" description="Polymerase/histidinol phosphatase N-terminal" evidence="1">
    <location>
        <begin position="4"/>
        <end position="71"/>
    </location>
</feature>
<dbReference type="GO" id="GO:0035312">
    <property type="term" value="F:5'-3' DNA exonuclease activity"/>
    <property type="evidence" value="ECO:0007669"/>
    <property type="project" value="TreeGrafter"/>
</dbReference>
<comment type="caution">
    <text evidence="2">The sequence shown here is derived from an EMBL/GenBank/DDBJ whole genome shotgun (WGS) entry which is preliminary data.</text>
</comment>
<name>A0A9D1HN75_9FIRM</name>
<dbReference type="EMBL" id="DVMJ01000030">
    <property type="protein sequence ID" value="HIU13201.1"/>
    <property type="molecule type" value="Genomic_DNA"/>
</dbReference>
<dbReference type="Pfam" id="PF02811">
    <property type="entry name" value="PHP"/>
    <property type="match status" value="1"/>
</dbReference>
<evidence type="ECO:0000313" key="3">
    <source>
        <dbReference type="Proteomes" id="UP000824175"/>
    </source>
</evidence>
<accession>A0A9D1HN75</accession>
<dbReference type="PANTHER" id="PTHR42924">
    <property type="entry name" value="EXONUCLEASE"/>
    <property type="match status" value="1"/>
</dbReference>
<dbReference type="GO" id="GO:0004534">
    <property type="term" value="F:5'-3' RNA exonuclease activity"/>
    <property type="evidence" value="ECO:0007669"/>
    <property type="project" value="TreeGrafter"/>
</dbReference>